<keyword evidence="1" id="KW-0812">Transmembrane</keyword>
<proteinExistence type="predicted"/>
<name>A0A0A0EY47_9GAMM</name>
<dbReference type="EMBL" id="AVPU01000008">
    <property type="protein sequence ID" value="KGM55008.1"/>
    <property type="molecule type" value="Genomic_DNA"/>
</dbReference>
<organism evidence="2 3">
    <name type="scientific">Lysobacter daejeonensis GH1-9</name>
    <dbReference type="NCBI Taxonomy" id="1385517"/>
    <lineage>
        <taxon>Bacteria</taxon>
        <taxon>Pseudomonadati</taxon>
        <taxon>Pseudomonadota</taxon>
        <taxon>Gammaproteobacteria</taxon>
        <taxon>Lysobacterales</taxon>
        <taxon>Lysobacteraceae</taxon>
        <taxon>Aerolutibacter</taxon>
    </lineage>
</organism>
<dbReference type="RefSeq" id="WP_036136247.1">
    <property type="nucleotide sequence ID" value="NZ_AVPU01000008.1"/>
</dbReference>
<accession>A0A0A0EY47</accession>
<evidence type="ECO:0000313" key="2">
    <source>
        <dbReference type="EMBL" id="KGM55008.1"/>
    </source>
</evidence>
<dbReference type="AlphaFoldDB" id="A0A0A0EY47"/>
<feature type="transmembrane region" description="Helical" evidence="1">
    <location>
        <begin position="138"/>
        <end position="158"/>
    </location>
</feature>
<keyword evidence="3" id="KW-1185">Reference proteome</keyword>
<dbReference type="STRING" id="1385517.N800_01640"/>
<comment type="caution">
    <text evidence="2">The sequence shown here is derived from an EMBL/GenBank/DDBJ whole genome shotgun (WGS) entry which is preliminary data.</text>
</comment>
<reference evidence="2 3" key="1">
    <citation type="submission" date="2013-08" db="EMBL/GenBank/DDBJ databases">
        <title>Genome sequencing of Lysobacter.</title>
        <authorList>
            <person name="Zhang S."/>
            <person name="Wang G."/>
        </authorList>
    </citation>
    <scope>NUCLEOTIDE SEQUENCE [LARGE SCALE GENOMIC DNA]</scope>
    <source>
        <strain evidence="2 3">GH1-9</strain>
    </source>
</reference>
<keyword evidence="1" id="KW-1133">Transmembrane helix</keyword>
<evidence type="ECO:0000313" key="3">
    <source>
        <dbReference type="Proteomes" id="UP000029998"/>
    </source>
</evidence>
<evidence type="ECO:0000256" key="1">
    <source>
        <dbReference type="SAM" id="Phobius"/>
    </source>
</evidence>
<keyword evidence="1" id="KW-0472">Membrane</keyword>
<dbReference type="Proteomes" id="UP000029998">
    <property type="component" value="Unassembled WGS sequence"/>
</dbReference>
<sequence>MAGKKQTQSLVELLKESGISLDVLEDEKSPEFIKQKERLIFLIKSGQIEEKRIEALSKVVPDSNAALKSVSGNAKDAQIASIEALKAEHADAFRVIEKIVQEAQSEDLRREALHTVERMAKENNDTQSKISSRNNRTYMYMAGSIVVGLLVVAGSAVAKSYLEEYV</sequence>
<gene>
    <name evidence="2" type="ORF">N800_01640</name>
</gene>
<protein>
    <submittedName>
        <fullName evidence="2">Uncharacterized protein</fullName>
    </submittedName>
</protein>